<proteinExistence type="predicted"/>
<name>A0A6G1BTV9_9ORYZ</name>
<dbReference type="PROSITE" id="PS51257">
    <property type="entry name" value="PROKAR_LIPOPROTEIN"/>
    <property type="match status" value="1"/>
</dbReference>
<evidence type="ECO:0000256" key="1">
    <source>
        <dbReference type="SAM" id="MobiDB-lite"/>
    </source>
</evidence>
<feature type="compositionally biased region" description="Low complexity" evidence="1">
    <location>
        <begin position="29"/>
        <end position="45"/>
    </location>
</feature>
<gene>
    <name evidence="2" type="ORF">E2562_006539</name>
</gene>
<protein>
    <submittedName>
        <fullName evidence="2">Uncharacterized protein</fullName>
    </submittedName>
</protein>
<feature type="region of interest" description="Disordered" evidence="1">
    <location>
        <begin position="1"/>
        <end position="20"/>
    </location>
</feature>
<dbReference type="AlphaFoldDB" id="A0A6G1BTV9"/>
<dbReference type="EMBL" id="SPHZ02000011">
    <property type="protein sequence ID" value="KAF0891181.1"/>
    <property type="molecule type" value="Genomic_DNA"/>
</dbReference>
<feature type="region of interest" description="Disordered" evidence="1">
    <location>
        <begin position="29"/>
        <end position="64"/>
    </location>
</feature>
<keyword evidence="3" id="KW-1185">Reference proteome</keyword>
<comment type="caution">
    <text evidence="2">The sequence shown here is derived from an EMBL/GenBank/DDBJ whole genome shotgun (WGS) entry which is preliminary data.</text>
</comment>
<sequence length="107" mass="11503">MRPLRPPPPASPPAAAACSPSGRRLLPLRLPLPASPPAAAASPPADEQEPCAQDSRGFGREVGRGPGGWIRDALKLFAKIPRTKAKYLLKYTSAYKIEVKFVYPDNV</sequence>
<dbReference type="Proteomes" id="UP000479710">
    <property type="component" value="Unassembled WGS sequence"/>
</dbReference>
<accession>A0A6G1BTV9</accession>
<reference evidence="2 3" key="1">
    <citation type="submission" date="2019-11" db="EMBL/GenBank/DDBJ databases">
        <title>Whole genome sequence of Oryza granulata.</title>
        <authorList>
            <person name="Li W."/>
        </authorList>
    </citation>
    <scope>NUCLEOTIDE SEQUENCE [LARGE SCALE GENOMIC DNA]</scope>
    <source>
        <strain evidence="3">cv. Menghai</strain>
        <tissue evidence="2">Leaf</tissue>
    </source>
</reference>
<organism evidence="2 3">
    <name type="scientific">Oryza meyeriana var. granulata</name>
    <dbReference type="NCBI Taxonomy" id="110450"/>
    <lineage>
        <taxon>Eukaryota</taxon>
        <taxon>Viridiplantae</taxon>
        <taxon>Streptophyta</taxon>
        <taxon>Embryophyta</taxon>
        <taxon>Tracheophyta</taxon>
        <taxon>Spermatophyta</taxon>
        <taxon>Magnoliopsida</taxon>
        <taxon>Liliopsida</taxon>
        <taxon>Poales</taxon>
        <taxon>Poaceae</taxon>
        <taxon>BOP clade</taxon>
        <taxon>Oryzoideae</taxon>
        <taxon>Oryzeae</taxon>
        <taxon>Oryzinae</taxon>
        <taxon>Oryza</taxon>
        <taxon>Oryza meyeriana</taxon>
    </lineage>
</organism>
<evidence type="ECO:0000313" key="3">
    <source>
        <dbReference type="Proteomes" id="UP000479710"/>
    </source>
</evidence>
<feature type="compositionally biased region" description="Pro residues" evidence="1">
    <location>
        <begin position="1"/>
        <end position="12"/>
    </location>
</feature>
<evidence type="ECO:0000313" key="2">
    <source>
        <dbReference type="EMBL" id="KAF0891181.1"/>
    </source>
</evidence>